<dbReference type="RefSeq" id="WP_326296624.1">
    <property type="nucleotide sequence ID" value="NZ_JAYLLH010000007.1"/>
</dbReference>
<gene>
    <name evidence="6" type="ORF">VK792_06725</name>
</gene>
<sequence length="293" mass="31100">MARILKYLVAVAVLAIAAGLWLTRAQPLPDDALAGLSGEATHGKQVFTAAGCASCHAAPEAKGADKLTLSGGQRFASDFGTFIAPNISPDPTQGIGGWTLAQFASAVTRGVSPEGQHLYPAFPYTSYVRMTDQDVADLWAYMQTLPASDVASLPHEVGFPFNIRRSLGGWKLLFFRDAWVMDVPPELERGRYLVEALAHCGECHTPRNALGGPDLSRWLAGAPNPSGQGTIPALTPDKLDWSAADIAYYLESGFTPEFDSVGGHMAAVVENFAQLSAEDRAAVAAYVKALPAP</sequence>
<evidence type="ECO:0000313" key="7">
    <source>
        <dbReference type="Proteomes" id="UP001348149"/>
    </source>
</evidence>
<feature type="domain" description="Cytochrome c" evidence="5">
    <location>
        <begin position="38"/>
        <end position="146"/>
    </location>
</feature>
<evidence type="ECO:0000256" key="3">
    <source>
        <dbReference type="ARBA" id="ARBA00023004"/>
    </source>
</evidence>
<evidence type="ECO:0000256" key="2">
    <source>
        <dbReference type="ARBA" id="ARBA00022723"/>
    </source>
</evidence>
<accession>A0ABU6HES1</accession>
<dbReference type="InterPro" id="IPR036909">
    <property type="entry name" value="Cyt_c-like_dom_sf"/>
</dbReference>
<dbReference type="PANTHER" id="PTHR35008">
    <property type="entry name" value="BLL4482 PROTEIN-RELATED"/>
    <property type="match status" value="1"/>
</dbReference>
<dbReference type="PROSITE" id="PS51007">
    <property type="entry name" value="CYTC"/>
    <property type="match status" value="2"/>
</dbReference>
<dbReference type="Pfam" id="PF00034">
    <property type="entry name" value="Cytochrom_C"/>
    <property type="match status" value="2"/>
</dbReference>
<reference evidence="6 7" key="1">
    <citation type="submission" date="2024-01" db="EMBL/GenBank/DDBJ databases">
        <title>Mesobacterium rodlantinim sp. nov., isolated from shallow sea hydrothermal systems off Kueishantao Island.</title>
        <authorList>
            <person name="Su Z."/>
            <person name="Tang K."/>
        </authorList>
    </citation>
    <scope>NUCLEOTIDE SEQUENCE [LARGE SCALE GENOMIC DNA]</scope>
    <source>
        <strain evidence="6 7">TK19101</strain>
    </source>
</reference>
<dbReference type="EMBL" id="JAYLLH010000007">
    <property type="protein sequence ID" value="MEC3860973.1"/>
    <property type="molecule type" value="Genomic_DNA"/>
</dbReference>
<dbReference type="InterPro" id="IPR009056">
    <property type="entry name" value="Cyt_c-like_dom"/>
</dbReference>
<organism evidence="6 7">
    <name type="scientific">Mesobacterium hydrothermale</name>
    <dbReference type="NCBI Taxonomy" id="3111907"/>
    <lineage>
        <taxon>Bacteria</taxon>
        <taxon>Pseudomonadati</taxon>
        <taxon>Pseudomonadota</taxon>
        <taxon>Alphaproteobacteria</taxon>
        <taxon>Rhodobacterales</taxon>
        <taxon>Roseobacteraceae</taxon>
        <taxon>Mesobacterium</taxon>
    </lineage>
</organism>
<dbReference type="InterPro" id="IPR051459">
    <property type="entry name" value="Cytochrome_c-type_DH"/>
</dbReference>
<comment type="caution">
    <text evidence="6">The sequence shown here is derived from an EMBL/GenBank/DDBJ whole genome shotgun (WGS) entry which is preliminary data.</text>
</comment>
<evidence type="ECO:0000256" key="1">
    <source>
        <dbReference type="ARBA" id="ARBA00022617"/>
    </source>
</evidence>
<name>A0ABU6HES1_9RHOB</name>
<proteinExistence type="predicted"/>
<evidence type="ECO:0000259" key="5">
    <source>
        <dbReference type="PROSITE" id="PS51007"/>
    </source>
</evidence>
<keyword evidence="2 4" id="KW-0479">Metal-binding</keyword>
<protein>
    <submittedName>
        <fullName evidence="6">Cytochrome c</fullName>
    </submittedName>
</protein>
<evidence type="ECO:0000256" key="4">
    <source>
        <dbReference type="PROSITE-ProRule" id="PRU00433"/>
    </source>
</evidence>
<dbReference type="PANTHER" id="PTHR35008:SF8">
    <property type="entry name" value="ALCOHOL DEHYDROGENASE CYTOCHROME C SUBUNIT"/>
    <property type="match status" value="1"/>
</dbReference>
<keyword evidence="3 4" id="KW-0408">Iron</keyword>
<evidence type="ECO:0000313" key="6">
    <source>
        <dbReference type="EMBL" id="MEC3860973.1"/>
    </source>
</evidence>
<keyword evidence="1 4" id="KW-0349">Heme</keyword>
<dbReference type="Gene3D" id="1.10.760.10">
    <property type="entry name" value="Cytochrome c-like domain"/>
    <property type="match status" value="2"/>
</dbReference>
<keyword evidence="7" id="KW-1185">Reference proteome</keyword>
<dbReference type="Proteomes" id="UP001348149">
    <property type="component" value="Unassembled WGS sequence"/>
</dbReference>
<feature type="domain" description="Cytochrome c" evidence="5">
    <location>
        <begin position="185"/>
        <end position="291"/>
    </location>
</feature>
<dbReference type="SUPFAM" id="SSF46626">
    <property type="entry name" value="Cytochrome c"/>
    <property type="match status" value="2"/>
</dbReference>